<dbReference type="PROSITE" id="PS51375">
    <property type="entry name" value="PPR"/>
    <property type="match status" value="3"/>
</dbReference>
<dbReference type="Pfam" id="PF14432">
    <property type="entry name" value="DYW_deaminase"/>
    <property type="match status" value="1"/>
</dbReference>
<reference evidence="4 5" key="1">
    <citation type="submission" date="2017-09" db="EMBL/GenBank/DDBJ databases">
        <title>WGS assembly of Aquilegia coerulea Goldsmith.</title>
        <authorList>
            <person name="Hodges S."/>
            <person name="Kramer E."/>
            <person name="Nordborg M."/>
            <person name="Tomkins J."/>
            <person name="Borevitz J."/>
            <person name="Derieg N."/>
            <person name="Yan J."/>
            <person name="Mihaltcheva S."/>
            <person name="Hayes R.D."/>
            <person name="Rokhsar D."/>
        </authorList>
    </citation>
    <scope>NUCLEOTIDE SEQUENCE [LARGE SCALE GENOMIC DNA]</scope>
    <source>
        <strain evidence="5">cv. Goldsmith</strain>
    </source>
</reference>
<protein>
    <recommendedName>
        <fullName evidence="3">DYW domain-containing protein</fullName>
    </recommendedName>
</protein>
<keyword evidence="5" id="KW-1185">Reference proteome</keyword>
<dbReference type="FunCoup" id="A0A2G5CXF7">
    <property type="interactions" value="810"/>
</dbReference>
<evidence type="ECO:0000313" key="5">
    <source>
        <dbReference type="Proteomes" id="UP000230069"/>
    </source>
</evidence>
<dbReference type="InParanoid" id="A0A2G5CXF7"/>
<dbReference type="InterPro" id="IPR002885">
    <property type="entry name" value="PPR_rpt"/>
</dbReference>
<dbReference type="Pfam" id="PF13041">
    <property type="entry name" value="PPR_2"/>
    <property type="match status" value="1"/>
</dbReference>
<dbReference type="Proteomes" id="UP000230069">
    <property type="component" value="Unassembled WGS sequence"/>
</dbReference>
<sequence length="617" mass="69439">MNAEFSLSQNLLRQLQFCAKRNTPSHGKQLHAQIFKTGLLQQQCLRLRNSLIDMYGKCGLLQDALNLFDEMPQRDPVSWDSILSAHNQSKLSQRTLSLFPNMFIVDQLLPDNYIFATLVKACANLATVRVGKQVHARFVSSQFYDDDVVKSSLVDMYSKCGLTDDARWVFESVSWKNSVCWTALISGYAKNGQCKEAVEVLRRMPVKSLFSWTALISGVVQSGDGIDAIRLFVEMRREDIQIEDPFVLASIVGASANLAALELGKQFHCVVLVLGYESSVFVSNALVDMYAKCSDILAAKNVFDKILRRDVVSWTAIIVGMAQHGRAHEVLSLFDEMVLEGIRPNEVTFVGLIYACSHGGFVAKGRRLFDSMVNDYGIKPSLQHYTCLLDLLGRSGHLDEADNIIKTMPFEPDEPTWAALLSACKLHGKTEMGVEIANHLLGLNLRDPSSYVLLSNTYAAAGMWNDVSKVRKLMAVMEVRKEPGYSWVNLGKDEQVFYAGEIPHHLKDEIVGLLKELNLEMNKRGYVPDTSFVLHDMEKQEKEQQLFWHSERLAVAYGLLKAVPGTMIRIVKNLRVCGDCHTVLKLISDIVQREIVVRDASRYHHFKDGRCSCGNFW</sequence>
<dbReference type="FunFam" id="1.25.40.10:FF:000366">
    <property type="entry name" value="Pentatricopeptide (PPR) repeat-containing protein"/>
    <property type="match status" value="1"/>
</dbReference>
<dbReference type="GO" id="GO:0009451">
    <property type="term" value="P:RNA modification"/>
    <property type="evidence" value="ECO:0007669"/>
    <property type="project" value="InterPro"/>
</dbReference>
<name>A0A2G5CXF7_AQUCA</name>
<dbReference type="InterPro" id="IPR032867">
    <property type="entry name" value="DYW_dom"/>
</dbReference>
<dbReference type="STRING" id="218851.A0A2G5CXF7"/>
<accession>A0A2G5CXF7</accession>
<dbReference type="GO" id="GO:0008270">
    <property type="term" value="F:zinc ion binding"/>
    <property type="evidence" value="ECO:0007669"/>
    <property type="project" value="InterPro"/>
</dbReference>
<feature type="repeat" description="PPR" evidence="2">
    <location>
        <begin position="44"/>
        <end position="78"/>
    </location>
</feature>
<dbReference type="OrthoDB" id="1854885at2759"/>
<dbReference type="AlphaFoldDB" id="A0A2G5CXF7"/>
<evidence type="ECO:0000256" key="2">
    <source>
        <dbReference type="PROSITE-ProRule" id="PRU00708"/>
    </source>
</evidence>
<dbReference type="Pfam" id="PF01535">
    <property type="entry name" value="PPR"/>
    <property type="match status" value="5"/>
</dbReference>
<dbReference type="FunFam" id="1.25.40.10:FF:000031">
    <property type="entry name" value="Pentatricopeptide repeat-containing protein mitochondrial"/>
    <property type="match status" value="1"/>
</dbReference>
<evidence type="ECO:0000256" key="1">
    <source>
        <dbReference type="ARBA" id="ARBA00022737"/>
    </source>
</evidence>
<dbReference type="PANTHER" id="PTHR47926:SF495">
    <property type="entry name" value="DYW DOMAIN-CONTAINING PROTEIN"/>
    <property type="match status" value="1"/>
</dbReference>
<dbReference type="NCBIfam" id="TIGR00756">
    <property type="entry name" value="PPR"/>
    <property type="match status" value="5"/>
</dbReference>
<feature type="domain" description="DYW" evidence="3">
    <location>
        <begin position="525"/>
        <end position="617"/>
    </location>
</feature>
<proteinExistence type="predicted"/>
<dbReference type="EMBL" id="KZ305051">
    <property type="protein sequence ID" value="PIA35946.1"/>
    <property type="molecule type" value="Genomic_DNA"/>
</dbReference>
<dbReference type="GO" id="GO:0003723">
    <property type="term" value="F:RNA binding"/>
    <property type="evidence" value="ECO:0007669"/>
    <property type="project" value="InterPro"/>
</dbReference>
<evidence type="ECO:0000313" key="4">
    <source>
        <dbReference type="EMBL" id="PIA35946.1"/>
    </source>
</evidence>
<dbReference type="InterPro" id="IPR046960">
    <property type="entry name" value="PPR_At4g14850-like_plant"/>
</dbReference>
<feature type="repeat" description="PPR" evidence="2">
    <location>
        <begin position="177"/>
        <end position="211"/>
    </location>
</feature>
<organism evidence="4 5">
    <name type="scientific">Aquilegia coerulea</name>
    <name type="common">Rocky mountain columbine</name>
    <dbReference type="NCBI Taxonomy" id="218851"/>
    <lineage>
        <taxon>Eukaryota</taxon>
        <taxon>Viridiplantae</taxon>
        <taxon>Streptophyta</taxon>
        <taxon>Embryophyta</taxon>
        <taxon>Tracheophyta</taxon>
        <taxon>Spermatophyta</taxon>
        <taxon>Magnoliopsida</taxon>
        <taxon>Ranunculales</taxon>
        <taxon>Ranunculaceae</taxon>
        <taxon>Thalictroideae</taxon>
        <taxon>Aquilegia</taxon>
    </lineage>
</organism>
<dbReference type="Pfam" id="PF20431">
    <property type="entry name" value="E_motif"/>
    <property type="match status" value="1"/>
</dbReference>
<dbReference type="PANTHER" id="PTHR47926">
    <property type="entry name" value="PENTATRICOPEPTIDE REPEAT-CONTAINING PROTEIN"/>
    <property type="match status" value="1"/>
</dbReference>
<feature type="repeat" description="PPR" evidence="2">
    <location>
        <begin position="310"/>
        <end position="344"/>
    </location>
</feature>
<dbReference type="InterPro" id="IPR011990">
    <property type="entry name" value="TPR-like_helical_dom_sf"/>
</dbReference>
<keyword evidence="1" id="KW-0677">Repeat</keyword>
<dbReference type="InterPro" id="IPR046848">
    <property type="entry name" value="E_motif"/>
</dbReference>
<dbReference type="Gene3D" id="1.25.40.10">
    <property type="entry name" value="Tetratricopeptide repeat domain"/>
    <property type="match status" value="4"/>
</dbReference>
<gene>
    <name evidence="4" type="ORF">AQUCO_03400084v1</name>
</gene>
<evidence type="ECO:0000259" key="3">
    <source>
        <dbReference type="Pfam" id="PF14432"/>
    </source>
</evidence>